<evidence type="ECO:0000256" key="6">
    <source>
        <dbReference type="ARBA" id="ARBA00022454"/>
    </source>
</evidence>
<evidence type="ECO:0000256" key="2">
    <source>
        <dbReference type="ARBA" id="ARBA00004574"/>
    </source>
</evidence>
<evidence type="ECO:0000256" key="4">
    <source>
        <dbReference type="ARBA" id="ARBA00011534"/>
    </source>
</evidence>
<dbReference type="OrthoDB" id="2288868at2759"/>
<keyword evidence="7" id="KW-0819">tRNA processing</keyword>
<comment type="caution">
    <text evidence="15">The sequence shown here is derived from an EMBL/GenBank/DDBJ whole genome shotgun (WGS) entry which is preliminary data.</text>
</comment>
<evidence type="ECO:0000256" key="11">
    <source>
        <dbReference type="ARBA" id="ARBA00023163"/>
    </source>
</evidence>
<evidence type="ECO:0000256" key="10">
    <source>
        <dbReference type="ARBA" id="ARBA00023159"/>
    </source>
</evidence>
<comment type="similarity">
    <text evidence="3">Belongs to the GON7 family.</text>
</comment>
<evidence type="ECO:0000256" key="9">
    <source>
        <dbReference type="ARBA" id="ARBA00023015"/>
    </source>
</evidence>
<dbReference type="Proteomes" id="UP000242180">
    <property type="component" value="Unassembled WGS sequence"/>
</dbReference>
<keyword evidence="11" id="KW-0804">Transcription</keyword>
<gene>
    <name evidence="15" type="ORF">BCR43DRAFT_488210</name>
</gene>
<keyword evidence="6" id="KW-0158">Chromosome</keyword>
<feature type="region of interest" description="Disordered" evidence="14">
    <location>
        <begin position="47"/>
        <end position="102"/>
    </location>
</feature>
<dbReference type="GO" id="GO:0000781">
    <property type="term" value="C:chromosome, telomeric region"/>
    <property type="evidence" value="ECO:0007669"/>
    <property type="project" value="UniProtKB-SubCell"/>
</dbReference>
<evidence type="ECO:0000256" key="1">
    <source>
        <dbReference type="ARBA" id="ARBA00004123"/>
    </source>
</evidence>
<reference evidence="15 16" key="1">
    <citation type="submission" date="2016-07" db="EMBL/GenBank/DDBJ databases">
        <title>Pervasive Adenine N6-methylation of Active Genes in Fungi.</title>
        <authorList>
            <consortium name="DOE Joint Genome Institute"/>
            <person name="Mondo S.J."/>
            <person name="Dannebaum R.O."/>
            <person name="Kuo R.C."/>
            <person name="Labutti K."/>
            <person name="Haridas S."/>
            <person name="Kuo A."/>
            <person name="Salamov A."/>
            <person name="Ahrendt S.R."/>
            <person name="Lipzen A."/>
            <person name="Sullivan W."/>
            <person name="Andreopoulos W.B."/>
            <person name="Clum A."/>
            <person name="Lindquist E."/>
            <person name="Daum C."/>
            <person name="Ramamoorthy G.K."/>
            <person name="Gryganskyi A."/>
            <person name="Culley D."/>
            <person name="Magnuson J.K."/>
            <person name="James T.Y."/>
            <person name="O'Malley M.A."/>
            <person name="Stajich J.E."/>
            <person name="Spatafora J.W."/>
            <person name="Visel A."/>
            <person name="Grigoriev I.V."/>
        </authorList>
    </citation>
    <scope>NUCLEOTIDE SEQUENCE [LARGE SCALE GENOMIC DNA]</scope>
    <source>
        <strain evidence="15 16">NRRL 2496</strain>
    </source>
</reference>
<keyword evidence="10" id="KW-0010">Activator</keyword>
<evidence type="ECO:0000313" key="16">
    <source>
        <dbReference type="Proteomes" id="UP000242180"/>
    </source>
</evidence>
<evidence type="ECO:0000256" key="3">
    <source>
        <dbReference type="ARBA" id="ARBA00008529"/>
    </source>
</evidence>
<accession>A0A1X2HIB8</accession>
<proteinExistence type="inferred from homology"/>
<keyword evidence="8" id="KW-0779">Telomere</keyword>
<keyword evidence="16" id="KW-1185">Reference proteome</keyword>
<dbReference type="EMBL" id="MCGN01000003">
    <property type="protein sequence ID" value="ORY98807.1"/>
    <property type="molecule type" value="Genomic_DNA"/>
</dbReference>
<evidence type="ECO:0000256" key="14">
    <source>
        <dbReference type="SAM" id="MobiDB-lite"/>
    </source>
</evidence>
<comment type="function">
    <text evidence="13">Component of the EKC/KEOPS complex that is required for the formation of a threonylcarbamoyl group on adenosine at position 37 (t(6)A37) in tRNAs that read codons beginning with adenine. The complex is probably involved in the transfer of the threonylcarbamoyl moiety of threonylcarbamoyl-AMP (TC-AMP) to the N6 group of A37. GON7 likely plays a supporting role to the catalytic subunit KAE1 in the complex. The EKC/KEOPS complex also promotes both telomere uncapping and telomere elongation. The complex is required for efficient recruitment of transcriptional coactivators.</text>
</comment>
<dbReference type="AlphaFoldDB" id="A0A1X2HIB8"/>
<evidence type="ECO:0000256" key="5">
    <source>
        <dbReference type="ARBA" id="ARBA00019746"/>
    </source>
</evidence>
<feature type="compositionally biased region" description="Polar residues" evidence="14">
    <location>
        <begin position="1"/>
        <end position="12"/>
    </location>
</feature>
<dbReference type="Pfam" id="PF08738">
    <property type="entry name" value="Gon7"/>
    <property type="match status" value="1"/>
</dbReference>
<protein>
    <recommendedName>
        <fullName evidence="5">EKC/KEOPS complex subunit GON7</fullName>
    </recommendedName>
</protein>
<name>A0A1X2HIB8_SYNRA</name>
<dbReference type="GO" id="GO:0005634">
    <property type="term" value="C:nucleus"/>
    <property type="evidence" value="ECO:0007669"/>
    <property type="project" value="UniProtKB-SubCell"/>
</dbReference>
<dbReference type="InterPro" id="IPR014849">
    <property type="entry name" value="EKC/KEOPS_Gon7"/>
</dbReference>
<comment type="subcellular location">
    <subcellularLocation>
        <location evidence="2">Chromosome</location>
        <location evidence="2">Telomere</location>
    </subcellularLocation>
    <subcellularLocation>
        <location evidence="1">Nucleus</location>
    </subcellularLocation>
</comment>
<dbReference type="OMA" id="ITAMQAD"/>
<organism evidence="15 16">
    <name type="scientific">Syncephalastrum racemosum</name>
    <name type="common">Filamentous fungus</name>
    <dbReference type="NCBI Taxonomy" id="13706"/>
    <lineage>
        <taxon>Eukaryota</taxon>
        <taxon>Fungi</taxon>
        <taxon>Fungi incertae sedis</taxon>
        <taxon>Mucoromycota</taxon>
        <taxon>Mucoromycotina</taxon>
        <taxon>Mucoromycetes</taxon>
        <taxon>Mucorales</taxon>
        <taxon>Syncephalastraceae</taxon>
        <taxon>Syncephalastrum</taxon>
    </lineage>
</organism>
<evidence type="ECO:0000256" key="12">
    <source>
        <dbReference type="ARBA" id="ARBA00023242"/>
    </source>
</evidence>
<dbReference type="InParanoid" id="A0A1X2HIB8"/>
<dbReference type="GO" id="GO:0008033">
    <property type="term" value="P:tRNA processing"/>
    <property type="evidence" value="ECO:0007669"/>
    <property type="project" value="UniProtKB-KW"/>
</dbReference>
<feature type="region of interest" description="Disordered" evidence="14">
    <location>
        <begin position="1"/>
        <end position="28"/>
    </location>
</feature>
<comment type="subunit">
    <text evidence="4">Component of the EKC/KEOPS complex composed of at least BUD32, CGI121, GON7, KAE1 and PCC1; the whole complex dimerizes.</text>
</comment>
<keyword evidence="12" id="KW-0539">Nucleus</keyword>
<evidence type="ECO:0000256" key="13">
    <source>
        <dbReference type="ARBA" id="ARBA00025393"/>
    </source>
</evidence>
<evidence type="ECO:0000313" key="15">
    <source>
        <dbReference type="EMBL" id="ORY98807.1"/>
    </source>
</evidence>
<evidence type="ECO:0000256" key="7">
    <source>
        <dbReference type="ARBA" id="ARBA00022694"/>
    </source>
</evidence>
<feature type="compositionally biased region" description="Acidic residues" evidence="14">
    <location>
        <begin position="61"/>
        <end position="80"/>
    </location>
</feature>
<sequence length="102" mass="11146">MSLKATYTSPAETRSFEHTIAPGNEQHPIQGLSAAITAMQADINQYLTQRMAQEGHSGPIQDDDDQDEEEGEEEGNEEDASSPKNKQQPGVDESNAKKQKTS</sequence>
<keyword evidence="9" id="KW-0805">Transcription regulation</keyword>
<evidence type="ECO:0000256" key="8">
    <source>
        <dbReference type="ARBA" id="ARBA00022895"/>
    </source>
</evidence>